<dbReference type="STRING" id="692275.M3D150"/>
<sequence>MATLLITFGALALAQVFDDPTITPAPAPSSSNVLLFPGIDASGPCKNIICYDYINTCSIRYGTCYPACGAHARPTFAGAGPCEGGQFRSSFSKSENIATRAVDACGYKCDYRTDSCSNTFGPGCYTSCSGSPAPLFTTPVCETAAPPVRTVLVTPVPAERTIALAVPLDALNRRAPYANVTSVAPFANVTSSAPFANVTSSAPFANLTSSAPFANITSSAPFANITISAPFANVTTPASVVDVTSSAPFFEVTSSEPAESYLPDEIPEGGATIGAQLATMQSQVYGYLPVADIMDSPATEANQDPIAVATPAFTDTTTTADYESMSTTAAAISLDSQSLSSTSFSSELVSSSDVASSSSSLEALPSSGMASTSESAFSTEITSTTESASSTEITSTTESAVSTEIISTTESASSIDVASSTAATALSIPQTL</sequence>
<evidence type="ECO:0000256" key="1">
    <source>
        <dbReference type="SAM" id="MobiDB-lite"/>
    </source>
</evidence>
<dbReference type="AlphaFoldDB" id="M3D150"/>
<dbReference type="HOGENOM" id="CLU_634865_0_0_1"/>
<dbReference type="GeneID" id="27897914"/>
<proteinExistence type="predicted"/>
<evidence type="ECO:0000313" key="2">
    <source>
        <dbReference type="EMBL" id="EMF11203.1"/>
    </source>
</evidence>
<dbReference type="RefSeq" id="XP_016759324.1">
    <property type="nucleotide sequence ID" value="XM_016900777.1"/>
</dbReference>
<accession>M3D150</accession>
<keyword evidence="3" id="KW-1185">Reference proteome</keyword>
<dbReference type="EMBL" id="KB456266">
    <property type="protein sequence ID" value="EMF11203.1"/>
    <property type="molecule type" value="Genomic_DNA"/>
</dbReference>
<protein>
    <submittedName>
        <fullName evidence="2">Uncharacterized protein</fullName>
    </submittedName>
</protein>
<dbReference type="Proteomes" id="UP000016931">
    <property type="component" value="Unassembled WGS sequence"/>
</dbReference>
<name>M3D150_SPHMS</name>
<dbReference type="OrthoDB" id="3924764at2759"/>
<reference evidence="2 3" key="1">
    <citation type="journal article" date="2012" name="PLoS Pathog.">
        <title>Diverse lifestyles and strategies of plant pathogenesis encoded in the genomes of eighteen Dothideomycetes fungi.</title>
        <authorList>
            <person name="Ohm R.A."/>
            <person name="Feau N."/>
            <person name="Henrissat B."/>
            <person name="Schoch C.L."/>
            <person name="Horwitz B.A."/>
            <person name="Barry K.W."/>
            <person name="Condon B.J."/>
            <person name="Copeland A.C."/>
            <person name="Dhillon B."/>
            <person name="Glaser F."/>
            <person name="Hesse C.N."/>
            <person name="Kosti I."/>
            <person name="LaButti K."/>
            <person name="Lindquist E.A."/>
            <person name="Lucas S."/>
            <person name="Salamov A.A."/>
            <person name="Bradshaw R.E."/>
            <person name="Ciuffetti L."/>
            <person name="Hamelin R.C."/>
            <person name="Kema G.H.J."/>
            <person name="Lawrence C."/>
            <person name="Scott J.A."/>
            <person name="Spatafora J.W."/>
            <person name="Turgeon B.G."/>
            <person name="de Wit P.J.G.M."/>
            <person name="Zhong S."/>
            <person name="Goodwin S.B."/>
            <person name="Grigoriev I.V."/>
        </authorList>
    </citation>
    <scope>NUCLEOTIDE SEQUENCE [LARGE SCALE GENOMIC DNA]</scope>
    <source>
        <strain evidence="2 3">SO2202</strain>
    </source>
</reference>
<dbReference type="OMA" id="CKNIICY"/>
<gene>
    <name evidence="2" type="ORF">SEPMUDRAFT_109305</name>
</gene>
<evidence type="ECO:0000313" key="3">
    <source>
        <dbReference type="Proteomes" id="UP000016931"/>
    </source>
</evidence>
<dbReference type="eggNOG" id="ENOG502RS0V">
    <property type="taxonomic scope" value="Eukaryota"/>
</dbReference>
<feature type="region of interest" description="Disordered" evidence="1">
    <location>
        <begin position="359"/>
        <end position="402"/>
    </location>
</feature>
<organism evidence="2 3">
    <name type="scientific">Sphaerulina musiva (strain SO2202)</name>
    <name type="common">Poplar stem canker fungus</name>
    <name type="synonym">Septoria musiva</name>
    <dbReference type="NCBI Taxonomy" id="692275"/>
    <lineage>
        <taxon>Eukaryota</taxon>
        <taxon>Fungi</taxon>
        <taxon>Dikarya</taxon>
        <taxon>Ascomycota</taxon>
        <taxon>Pezizomycotina</taxon>
        <taxon>Dothideomycetes</taxon>
        <taxon>Dothideomycetidae</taxon>
        <taxon>Mycosphaerellales</taxon>
        <taxon>Mycosphaerellaceae</taxon>
        <taxon>Sphaerulina</taxon>
    </lineage>
</organism>